<dbReference type="Gene3D" id="3.40.630.30">
    <property type="match status" value="1"/>
</dbReference>
<organism evidence="2">
    <name type="scientific">Bionectria ochroleuca</name>
    <name type="common">Gliocladium roseum</name>
    <dbReference type="NCBI Taxonomy" id="29856"/>
    <lineage>
        <taxon>Eukaryota</taxon>
        <taxon>Fungi</taxon>
        <taxon>Dikarya</taxon>
        <taxon>Ascomycota</taxon>
        <taxon>Pezizomycotina</taxon>
        <taxon>Sordariomycetes</taxon>
        <taxon>Hypocreomycetidae</taxon>
        <taxon>Hypocreales</taxon>
        <taxon>Bionectriaceae</taxon>
        <taxon>Clonostachys</taxon>
    </lineage>
</organism>
<dbReference type="Pfam" id="PF00583">
    <property type="entry name" value="Acetyltransf_1"/>
    <property type="match status" value="1"/>
</dbReference>
<sequence>MAPYEISPNCTVADAKGIASCNVSAYWKETWWRLLWPEKTPESLVEAIAARTPRNLLQMRGLRRHQKVKDAASGEIVGYARWVLPDSHDDKWLEAQTPDVDDAAKAKFKSDFEGADYEPRDDMDEMDDHMWEWRSKYDRDDCLELEYLAVHADHSRKGVGSMLVQSGVQVASKLGLDIIVIAMGKNAFELFSKAGFELLEKESQDLSAYREQDVYETYYLIKRPTKDTEGSK</sequence>
<dbReference type="PANTHER" id="PTHR42791:SF2">
    <property type="entry name" value="N-ACETYLTRANSFERASE DOMAIN-CONTAINING PROTEIN"/>
    <property type="match status" value="1"/>
</dbReference>
<dbReference type="SUPFAM" id="SSF55729">
    <property type="entry name" value="Acyl-CoA N-acyltransferases (Nat)"/>
    <property type="match status" value="1"/>
</dbReference>
<reference evidence="2" key="1">
    <citation type="submission" date="2015-01" db="EMBL/GenBank/DDBJ databases">
        <authorList>
            <person name="Durling Mikael"/>
        </authorList>
    </citation>
    <scope>NUCLEOTIDE SEQUENCE</scope>
</reference>
<evidence type="ECO:0000259" key="1">
    <source>
        <dbReference type="PROSITE" id="PS51186"/>
    </source>
</evidence>
<dbReference type="EMBL" id="CDPU01000027">
    <property type="protein sequence ID" value="CEO52272.1"/>
    <property type="molecule type" value="Genomic_DNA"/>
</dbReference>
<dbReference type="PROSITE" id="PS51186">
    <property type="entry name" value="GNAT"/>
    <property type="match status" value="1"/>
</dbReference>
<dbReference type="CDD" id="cd04301">
    <property type="entry name" value="NAT_SF"/>
    <property type="match status" value="1"/>
</dbReference>
<proteinExistence type="predicted"/>
<dbReference type="InterPro" id="IPR016181">
    <property type="entry name" value="Acyl_CoA_acyltransferase"/>
</dbReference>
<protein>
    <recommendedName>
        <fullName evidence="1">N-acetyltransferase domain-containing protein</fullName>
    </recommendedName>
</protein>
<feature type="domain" description="N-acetyltransferase" evidence="1">
    <location>
        <begin position="137"/>
        <end position="221"/>
    </location>
</feature>
<gene>
    <name evidence="2" type="ORF">BN869_000008330_1</name>
</gene>
<dbReference type="PANTHER" id="PTHR42791">
    <property type="entry name" value="GNAT FAMILY ACETYLTRANSFERASE"/>
    <property type="match status" value="1"/>
</dbReference>
<name>A0A0B7K9V7_BIOOC</name>
<evidence type="ECO:0000313" key="2">
    <source>
        <dbReference type="EMBL" id="CEO52272.1"/>
    </source>
</evidence>
<dbReference type="AlphaFoldDB" id="A0A0B7K9V7"/>
<dbReference type="InterPro" id="IPR000182">
    <property type="entry name" value="GNAT_dom"/>
</dbReference>
<dbReference type="GO" id="GO:0016747">
    <property type="term" value="F:acyltransferase activity, transferring groups other than amino-acyl groups"/>
    <property type="evidence" value="ECO:0007669"/>
    <property type="project" value="InterPro"/>
</dbReference>
<dbReference type="InterPro" id="IPR052523">
    <property type="entry name" value="Trichothecene_AcTrans"/>
</dbReference>
<accession>A0A0B7K9V7</accession>